<dbReference type="NCBIfam" id="NF005085">
    <property type="entry name" value="PRK06520.1"/>
    <property type="match status" value="1"/>
</dbReference>
<keyword evidence="2" id="KW-0489">Methyltransferase</keyword>
<evidence type="ECO:0000313" key="2">
    <source>
        <dbReference type="EMBL" id="MBR7796047.1"/>
    </source>
</evidence>
<feature type="domain" description="Cobalamin-independent methionine synthase MetE C-terminal/archaeal" evidence="1">
    <location>
        <begin position="15"/>
        <end position="366"/>
    </location>
</feature>
<dbReference type="Gene3D" id="3.20.20.210">
    <property type="match status" value="1"/>
</dbReference>
<evidence type="ECO:0000259" key="1">
    <source>
        <dbReference type="Pfam" id="PF01717"/>
    </source>
</evidence>
<dbReference type="EMBL" id="JAGSOT010000020">
    <property type="protein sequence ID" value="MBR7796047.1"/>
    <property type="molecule type" value="Genomic_DNA"/>
</dbReference>
<dbReference type="AlphaFoldDB" id="A0A941DVD7"/>
<dbReference type="InterPro" id="IPR038071">
    <property type="entry name" value="UROD/MetE-like_sf"/>
</dbReference>
<keyword evidence="3" id="KW-1185">Reference proteome</keyword>
<organism evidence="2 3">
    <name type="scientific">Virgibacillus salarius</name>
    <dbReference type="NCBI Taxonomy" id="447199"/>
    <lineage>
        <taxon>Bacteria</taxon>
        <taxon>Bacillati</taxon>
        <taxon>Bacillota</taxon>
        <taxon>Bacilli</taxon>
        <taxon>Bacillales</taxon>
        <taxon>Bacillaceae</taxon>
        <taxon>Virgibacillus</taxon>
    </lineage>
</organism>
<proteinExistence type="predicted"/>
<accession>A0A941DVD7</accession>
<comment type="caution">
    <text evidence="2">The sequence shown here is derived from an EMBL/GenBank/DDBJ whole genome shotgun (WGS) entry which is preliminary data.</text>
</comment>
<dbReference type="EC" id="2.1.1.14" evidence="2"/>
<name>A0A941DVD7_9BACI</name>
<protein>
    <submittedName>
        <fullName evidence="2">5-methyltetrahydropteroyltriglutamate--homocysteine S-methyltransferase</fullName>
        <ecNumber evidence="2">2.1.1.14</ecNumber>
    </submittedName>
</protein>
<keyword evidence="2" id="KW-0808">Transferase</keyword>
<gene>
    <name evidence="2" type="ORF">KCX74_08330</name>
</gene>
<evidence type="ECO:0000313" key="3">
    <source>
        <dbReference type="Proteomes" id="UP000675284"/>
    </source>
</evidence>
<dbReference type="GO" id="GO:0032259">
    <property type="term" value="P:methylation"/>
    <property type="evidence" value="ECO:0007669"/>
    <property type="project" value="UniProtKB-KW"/>
</dbReference>
<dbReference type="SUPFAM" id="SSF51726">
    <property type="entry name" value="UROD/MetE-like"/>
    <property type="match status" value="1"/>
</dbReference>
<dbReference type="InterPro" id="IPR002629">
    <property type="entry name" value="Met_Synth_C/arc"/>
</dbReference>
<sequence length="370" mass="42012">MTTAVERIAPFKGDHVGSFLRTDRIKHARSQYAKGEISEKQRRAIEDAEIIKLVEKQKAAGLMAITDGELRRSWWHFDFLENLSGVEGFEPNNGLKFAGIETKKHSIHVTGKVEFNKEHPFLADFKFLNEVVGNRHVAKQTIPSPNMLLVRAGFDTDIYQTIEDLVPDVIMAYQQAIQAFYDAGCRYLQLDDTSWASFLSEEGISSLQAKGMNPEKLRDICKRVINESIAERPKDLLITMHICRGNYRSHYFSTGSYDAVSETIFAGLNVDGLFLEFDDERSGGFEPLSYVNRDDLCVVLGLVTSKFPELEDKDVIKKRIAEAANYLPYEQLCLSPQCGFASTEEGNLITEEEQWNKVRHVVDIAKDVWK</sequence>
<dbReference type="GO" id="GO:0003871">
    <property type="term" value="F:5-methyltetrahydropteroyltriglutamate-homocysteine S-methyltransferase activity"/>
    <property type="evidence" value="ECO:0007669"/>
    <property type="project" value="UniProtKB-EC"/>
</dbReference>
<dbReference type="GO" id="GO:0009086">
    <property type="term" value="P:methionine biosynthetic process"/>
    <property type="evidence" value="ECO:0007669"/>
    <property type="project" value="InterPro"/>
</dbReference>
<dbReference type="PANTHER" id="PTHR43844">
    <property type="entry name" value="METHIONINE SYNTHASE"/>
    <property type="match status" value="1"/>
</dbReference>
<dbReference type="RefSeq" id="WP_211911254.1">
    <property type="nucleotide sequence ID" value="NZ_CP115959.1"/>
</dbReference>
<dbReference type="GO" id="GO:0008270">
    <property type="term" value="F:zinc ion binding"/>
    <property type="evidence" value="ECO:0007669"/>
    <property type="project" value="InterPro"/>
</dbReference>
<dbReference type="CDD" id="cd03311">
    <property type="entry name" value="CIMS_C_terminal_like"/>
    <property type="match status" value="1"/>
</dbReference>
<dbReference type="PANTHER" id="PTHR43844:SF1">
    <property type="entry name" value="METHIONINE SYNTHASE"/>
    <property type="match status" value="1"/>
</dbReference>
<dbReference type="Proteomes" id="UP000675284">
    <property type="component" value="Unassembled WGS sequence"/>
</dbReference>
<dbReference type="Pfam" id="PF01717">
    <property type="entry name" value="Meth_synt_2"/>
    <property type="match status" value="1"/>
</dbReference>
<reference evidence="2" key="1">
    <citation type="submission" date="2021-04" db="EMBL/GenBank/DDBJ databases">
        <title>Isolation and polyphasic classification of algal microorganism.</title>
        <authorList>
            <person name="Wang S."/>
        </authorList>
    </citation>
    <scope>NUCLEOTIDE SEQUENCE</scope>
    <source>
        <strain evidence="2">720a</strain>
    </source>
</reference>